<keyword evidence="2 5" id="KW-0812">Transmembrane</keyword>
<dbReference type="OrthoDB" id="5563033at2759"/>
<evidence type="ECO:0000313" key="7">
    <source>
        <dbReference type="Proteomes" id="UP000033483"/>
    </source>
</evidence>
<comment type="caution">
    <text evidence="6">The sequence shown here is derived from an EMBL/GenBank/DDBJ whole genome shotgun (WGS) entry which is preliminary data.</text>
</comment>
<dbReference type="GO" id="GO:0016020">
    <property type="term" value="C:membrane"/>
    <property type="evidence" value="ECO:0007669"/>
    <property type="project" value="UniProtKB-SubCell"/>
</dbReference>
<reference evidence="6 7" key="1">
    <citation type="submission" date="2015-03" db="EMBL/GenBank/DDBJ databases">
        <authorList>
            <person name="Radwan O."/>
            <person name="Al-Naeli F.A."/>
            <person name="Rendon G.A."/>
            <person name="Fields C."/>
        </authorList>
    </citation>
    <scope>NUCLEOTIDE SEQUENCE [LARGE SCALE GENOMIC DNA]</scope>
    <source>
        <strain evidence="6">CR-DP1</strain>
    </source>
</reference>
<feature type="transmembrane region" description="Helical" evidence="5">
    <location>
        <begin position="20"/>
        <end position="48"/>
    </location>
</feature>
<sequence length="161" mass="18269">MFCLRSWLPLLFIPTNAPPVFVFLFFVCTFFLSRPCVYCSFLLVILFLTSCHWADRCFFDFSHNWFIPRPPIDGSGAGSCLYGCPTVDVVATTPAGVDSAPDFNATVMQMANSTAGVLGKVILDEAMRKRAEWTGLGMEWMRSLLGEREWRVDFLDIYIRL</sequence>
<proteinExistence type="predicted"/>
<evidence type="ECO:0000256" key="2">
    <source>
        <dbReference type="ARBA" id="ARBA00022692"/>
    </source>
</evidence>
<accession>A0A0F4Z8W0</accession>
<dbReference type="AlphaFoldDB" id="A0A0F4Z8W0"/>
<dbReference type="PANTHER" id="PTHR13259:SF1">
    <property type="entry name" value="BLADDER CANCER-ASSOCIATED PROTEIN"/>
    <property type="match status" value="1"/>
</dbReference>
<gene>
    <name evidence="6" type="ORF">TD95_005221</name>
</gene>
<name>A0A0F4Z8W0_9PEZI</name>
<dbReference type="EMBL" id="LAEV01001925">
    <property type="protein sequence ID" value="KKA26974.1"/>
    <property type="molecule type" value="Genomic_DNA"/>
</dbReference>
<evidence type="ECO:0000256" key="1">
    <source>
        <dbReference type="ARBA" id="ARBA00004370"/>
    </source>
</evidence>
<keyword evidence="4 5" id="KW-0472">Membrane</keyword>
<keyword evidence="7" id="KW-1185">Reference proteome</keyword>
<dbReference type="PANTHER" id="PTHR13259">
    <property type="entry name" value="BLADDER CANCER 10 KD PROTEIN HOMOLOG"/>
    <property type="match status" value="1"/>
</dbReference>
<evidence type="ECO:0000256" key="3">
    <source>
        <dbReference type="ARBA" id="ARBA00022989"/>
    </source>
</evidence>
<dbReference type="Proteomes" id="UP000033483">
    <property type="component" value="Unassembled WGS sequence"/>
</dbReference>
<evidence type="ECO:0000256" key="4">
    <source>
        <dbReference type="ARBA" id="ARBA00023136"/>
    </source>
</evidence>
<comment type="subcellular location">
    <subcellularLocation>
        <location evidence="1">Membrane</location>
    </subcellularLocation>
</comment>
<dbReference type="SMART" id="SM01396">
    <property type="entry name" value="BC10"/>
    <property type="match status" value="1"/>
</dbReference>
<evidence type="ECO:0000256" key="5">
    <source>
        <dbReference type="SAM" id="Phobius"/>
    </source>
</evidence>
<protein>
    <submittedName>
        <fullName evidence="6">Uncharacterized protein</fullName>
    </submittedName>
</protein>
<organism evidence="6 7">
    <name type="scientific">Thielaviopsis punctulata</name>
    <dbReference type="NCBI Taxonomy" id="72032"/>
    <lineage>
        <taxon>Eukaryota</taxon>
        <taxon>Fungi</taxon>
        <taxon>Dikarya</taxon>
        <taxon>Ascomycota</taxon>
        <taxon>Pezizomycotina</taxon>
        <taxon>Sordariomycetes</taxon>
        <taxon>Hypocreomycetidae</taxon>
        <taxon>Microascales</taxon>
        <taxon>Ceratocystidaceae</taxon>
        <taxon>Thielaviopsis</taxon>
    </lineage>
</organism>
<dbReference type="Pfam" id="PF06726">
    <property type="entry name" value="BC10"/>
    <property type="match status" value="1"/>
</dbReference>
<evidence type="ECO:0000313" key="6">
    <source>
        <dbReference type="EMBL" id="KKA26974.1"/>
    </source>
</evidence>
<dbReference type="InterPro" id="IPR009598">
    <property type="entry name" value="BCALP"/>
</dbReference>
<keyword evidence="3 5" id="KW-1133">Transmembrane helix</keyword>